<dbReference type="PROSITE" id="PS50850">
    <property type="entry name" value="MFS"/>
    <property type="match status" value="1"/>
</dbReference>
<keyword evidence="9" id="KW-1185">Reference proteome</keyword>
<feature type="transmembrane region" description="Helical" evidence="6">
    <location>
        <begin position="351"/>
        <end position="372"/>
    </location>
</feature>
<dbReference type="GO" id="GO:0022857">
    <property type="term" value="F:transmembrane transporter activity"/>
    <property type="evidence" value="ECO:0007669"/>
    <property type="project" value="InterPro"/>
</dbReference>
<dbReference type="EMBL" id="FYEH01000015">
    <property type="protein sequence ID" value="SNB76371.1"/>
    <property type="molecule type" value="Genomic_DNA"/>
</dbReference>
<evidence type="ECO:0000256" key="5">
    <source>
        <dbReference type="ARBA" id="ARBA00023136"/>
    </source>
</evidence>
<accession>A0A212RUK3</accession>
<feature type="transmembrane region" description="Helical" evidence="6">
    <location>
        <begin position="195"/>
        <end position="217"/>
    </location>
</feature>
<feature type="transmembrane region" description="Helical" evidence="6">
    <location>
        <begin position="292"/>
        <end position="315"/>
    </location>
</feature>
<dbReference type="Pfam" id="PF07690">
    <property type="entry name" value="MFS_1"/>
    <property type="match status" value="1"/>
</dbReference>
<gene>
    <name evidence="8" type="ORF">SAMN07250955_11510</name>
</gene>
<organism evidence="8 9">
    <name type="scientific">Arboricoccus pini</name>
    <dbReference type="NCBI Taxonomy" id="1963835"/>
    <lineage>
        <taxon>Bacteria</taxon>
        <taxon>Pseudomonadati</taxon>
        <taxon>Pseudomonadota</taxon>
        <taxon>Alphaproteobacteria</taxon>
        <taxon>Geminicoccales</taxon>
        <taxon>Geminicoccaceae</taxon>
        <taxon>Arboricoccus</taxon>
    </lineage>
</organism>
<evidence type="ECO:0000313" key="9">
    <source>
        <dbReference type="Proteomes" id="UP000197065"/>
    </source>
</evidence>
<reference evidence="8 9" key="1">
    <citation type="submission" date="2017-06" db="EMBL/GenBank/DDBJ databases">
        <authorList>
            <person name="Kim H.J."/>
            <person name="Triplett B.A."/>
        </authorList>
    </citation>
    <scope>NUCLEOTIDE SEQUENCE [LARGE SCALE GENOMIC DNA]</scope>
    <source>
        <strain evidence="8 9">B29T1</strain>
    </source>
</reference>
<comment type="subcellular location">
    <subcellularLocation>
        <location evidence="1">Membrane</location>
        <topology evidence="1">Multi-pass membrane protein</topology>
    </subcellularLocation>
</comment>
<keyword evidence="5 6" id="KW-0472">Membrane</keyword>
<keyword evidence="4 6" id="KW-1133">Transmembrane helix</keyword>
<feature type="transmembrane region" description="Helical" evidence="6">
    <location>
        <begin position="419"/>
        <end position="437"/>
    </location>
</feature>
<dbReference type="SUPFAM" id="SSF103473">
    <property type="entry name" value="MFS general substrate transporter"/>
    <property type="match status" value="1"/>
</dbReference>
<feature type="transmembrane region" description="Helical" evidence="6">
    <location>
        <begin position="23"/>
        <end position="41"/>
    </location>
</feature>
<evidence type="ECO:0000259" key="7">
    <source>
        <dbReference type="PROSITE" id="PS50850"/>
    </source>
</evidence>
<evidence type="ECO:0000313" key="8">
    <source>
        <dbReference type="EMBL" id="SNB76371.1"/>
    </source>
</evidence>
<dbReference type="OrthoDB" id="9773957at2"/>
<evidence type="ECO:0000256" key="2">
    <source>
        <dbReference type="ARBA" id="ARBA00022448"/>
    </source>
</evidence>
<feature type="transmembrane region" description="Helical" evidence="6">
    <location>
        <begin position="259"/>
        <end position="280"/>
    </location>
</feature>
<protein>
    <submittedName>
        <fullName evidence="8">Sugar phosphate permease</fullName>
    </submittedName>
</protein>
<name>A0A212RUK3_9PROT</name>
<feature type="transmembrane region" description="Helical" evidence="6">
    <location>
        <begin position="384"/>
        <end position="407"/>
    </location>
</feature>
<dbReference type="Proteomes" id="UP000197065">
    <property type="component" value="Unassembled WGS sequence"/>
</dbReference>
<keyword evidence="3 6" id="KW-0812">Transmembrane</keyword>
<dbReference type="FunFam" id="1.20.1250.20:FF:000018">
    <property type="entry name" value="MFS transporter permease"/>
    <property type="match status" value="1"/>
</dbReference>
<evidence type="ECO:0000256" key="1">
    <source>
        <dbReference type="ARBA" id="ARBA00004141"/>
    </source>
</evidence>
<dbReference type="PANTHER" id="PTHR43791">
    <property type="entry name" value="PERMEASE-RELATED"/>
    <property type="match status" value="1"/>
</dbReference>
<dbReference type="Gene3D" id="1.20.1250.20">
    <property type="entry name" value="MFS general substrate transporter like domains"/>
    <property type="match status" value="2"/>
</dbReference>
<dbReference type="GO" id="GO:0016020">
    <property type="term" value="C:membrane"/>
    <property type="evidence" value="ECO:0007669"/>
    <property type="project" value="UniProtKB-SubCell"/>
</dbReference>
<evidence type="ECO:0000256" key="4">
    <source>
        <dbReference type="ARBA" id="ARBA00022989"/>
    </source>
</evidence>
<feature type="transmembrane region" description="Helical" evidence="6">
    <location>
        <begin position="61"/>
        <end position="81"/>
    </location>
</feature>
<feature type="domain" description="Major facilitator superfamily (MFS) profile" evidence="7">
    <location>
        <begin position="27"/>
        <end position="440"/>
    </location>
</feature>
<dbReference type="PANTHER" id="PTHR43791:SF36">
    <property type="entry name" value="TRANSPORTER, PUTATIVE (AFU_ORTHOLOGUE AFUA_6G08340)-RELATED"/>
    <property type="match status" value="1"/>
</dbReference>
<evidence type="ECO:0000256" key="3">
    <source>
        <dbReference type="ARBA" id="ARBA00022692"/>
    </source>
</evidence>
<dbReference type="AlphaFoldDB" id="A0A212RUK3"/>
<feature type="transmembrane region" description="Helical" evidence="6">
    <location>
        <begin position="131"/>
        <end position="148"/>
    </location>
</feature>
<dbReference type="InterPro" id="IPR036259">
    <property type="entry name" value="MFS_trans_sf"/>
</dbReference>
<dbReference type="InterPro" id="IPR020846">
    <property type="entry name" value="MFS_dom"/>
</dbReference>
<dbReference type="InterPro" id="IPR011701">
    <property type="entry name" value="MFS"/>
</dbReference>
<feature type="transmembrane region" description="Helical" evidence="6">
    <location>
        <begin position="327"/>
        <end position="345"/>
    </location>
</feature>
<keyword evidence="2" id="KW-0813">Transport</keyword>
<feature type="transmembrane region" description="Helical" evidence="6">
    <location>
        <begin position="160"/>
        <end position="183"/>
    </location>
</feature>
<proteinExistence type="predicted"/>
<evidence type="ECO:0000256" key="6">
    <source>
        <dbReference type="SAM" id="Phobius"/>
    </source>
</evidence>
<feature type="transmembrane region" description="Helical" evidence="6">
    <location>
        <begin position="93"/>
        <end position="111"/>
    </location>
</feature>
<sequence>MAATLLPLAKADEDPATAVYQKVLWRIVPLLLLGYIVAYLDRVNVGFAKLEMLGDLGLSDTVYAIGASIFFWGYVILEVPSNLLLERFGARAWIARIMVSWGLIVIAMMYIEPLATLFDVQNSTMFYTLRFLLGACEAGFFPGVIFYFNQWLPSDRQSKVMSGFLLALPLSLVIGAPLSGWLMDSTHGFWGMNGWRWMLGLEGLPAIILGVVMFLLLDDKPAKAKWLNADERQIIEANLKRDDRHKNHSFGAALRDYRVWLMVGIIFTYNTGFYGLSFWLPTIIKAGGIESSFHIGLLAAIPYACACVVMVVNAAHSARTGERRWHAAIPALIGAIGLILSAIFANNLPLSIVFLACAASGVLGLMPVFWTFPGAILSGSAAAAGIALINCLGSLSGVTGSLITGYMHAWTGSYSSGTYVLGASLLLTVIFILAIPAHTLRPHTLETTESRPERPSRA</sequence>
<dbReference type="RefSeq" id="WP_088562603.1">
    <property type="nucleotide sequence ID" value="NZ_FYEH01000015.1"/>
</dbReference>
<dbReference type="CDD" id="cd17319">
    <property type="entry name" value="MFS_ExuT_GudP_like"/>
    <property type="match status" value="1"/>
</dbReference>